<evidence type="ECO:0000313" key="2">
    <source>
        <dbReference type="EMBL" id="KFB45317.1"/>
    </source>
</evidence>
<keyword evidence="4" id="KW-1185">Reference proteome</keyword>
<reference evidence="2 4" key="1">
    <citation type="journal article" date="2014" name="BMC Genomics">
        <title>Genome sequence of Anopheles sinensis provides insight into genetics basis of mosquito competence for malaria parasites.</title>
        <authorList>
            <person name="Zhou D."/>
            <person name="Zhang D."/>
            <person name="Ding G."/>
            <person name="Shi L."/>
            <person name="Hou Q."/>
            <person name="Ye Y."/>
            <person name="Xu Y."/>
            <person name="Zhou H."/>
            <person name="Xiong C."/>
            <person name="Li S."/>
            <person name="Yu J."/>
            <person name="Hong S."/>
            <person name="Yu X."/>
            <person name="Zou P."/>
            <person name="Chen C."/>
            <person name="Chang X."/>
            <person name="Wang W."/>
            <person name="Lv Y."/>
            <person name="Sun Y."/>
            <person name="Ma L."/>
            <person name="Shen B."/>
            <person name="Zhu C."/>
        </authorList>
    </citation>
    <scope>NUCLEOTIDE SEQUENCE [LARGE SCALE GENOMIC DNA]</scope>
</reference>
<evidence type="ECO:0000313" key="3">
    <source>
        <dbReference type="EnsemblMetazoa" id="ASIC013264-PA"/>
    </source>
</evidence>
<proteinExistence type="predicted"/>
<dbReference type="AlphaFoldDB" id="A0A084W523"/>
<organism evidence="2">
    <name type="scientific">Anopheles sinensis</name>
    <name type="common">Mosquito</name>
    <dbReference type="NCBI Taxonomy" id="74873"/>
    <lineage>
        <taxon>Eukaryota</taxon>
        <taxon>Metazoa</taxon>
        <taxon>Ecdysozoa</taxon>
        <taxon>Arthropoda</taxon>
        <taxon>Hexapoda</taxon>
        <taxon>Insecta</taxon>
        <taxon>Pterygota</taxon>
        <taxon>Neoptera</taxon>
        <taxon>Endopterygota</taxon>
        <taxon>Diptera</taxon>
        <taxon>Nematocera</taxon>
        <taxon>Culicoidea</taxon>
        <taxon>Culicidae</taxon>
        <taxon>Anophelinae</taxon>
        <taxon>Anopheles</taxon>
    </lineage>
</organism>
<dbReference type="EMBL" id="ATLV01020458">
    <property type="status" value="NOT_ANNOTATED_CDS"/>
    <property type="molecule type" value="Genomic_DNA"/>
</dbReference>
<dbReference type="EnsemblMetazoa" id="ASIC013264-RA">
    <property type="protein sequence ID" value="ASIC013264-PA"/>
    <property type="gene ID" value="ASIC013264"/>
</dbReference>
<name>A0A084W523_ANOSI</name>
<gene>
    <name evidence="2" type="ORF">ZHAS_00013264</name>
</gene>
<reference evidence="3" key="2">
    <citation type="submission" date="2020-05" db="UniProtKB">
        <authorList>
            <consortium name="EnsemblMetazoa"/>
        </authorList>
    </citation>
    <scope>IDENTIFICATION</scope>
</reference>
<feature type="region of interest" description="Disordered" evidence="1">
    <location>
        <begin position="39"/>
        <end position="60"/>
    </location>
</feature>
<dbReference type="VEuPathDB" id="VectorBase:ASIC013264"/>
<evidence type="ECO:0000256" key="1">
    <source>
        <dbReference type="SAM" id="MobiDB-lite"/>
    </source>
</evidence>
<protein>
    <submittedName>
        <fullName evidence="2 3">Shikimate 5-dehydrogenase</fullName>
    </submittedName>
</protein>
<accession>A0A084W523</accession>
<dbReference type="EMBL" id="KE525302">
    <property type="protein sequence ID" value="KFB45317.1"/>
    <property type="molecule type" value="Genomic_DNA"/>
</dbReference>
<sequence>MIELLPGLANIVRRSVKRRSVSRTVAHKQVRDSTALSTLVRARDRSSPVDQSKAFPAEASHQESTEFAVYIGIAPLGSHQRIGRAQGEESVCARCMLDLPTSRSVTVRGRWESHEQRGSSALAFFAFRSTETKPPHSG</sequence>
<evidence type="ECO:0000313" key="4">
    <source>
        <dbReference type="Proteomes" id="UP000030765"/>
    </source>
</evidence>
<dbReference type="Proteomes" id="UP000030765">
    <property type="component" value="Unassembled WGS sequence"/>
</dbReference>